<dbReference type="EMBL" id="MCBS01023528">
    <property type="protein sequence ID" value="RKF75237.1"/>
    <property type="molecule type" value="Genomic_DNA"/>
</dbReference>
<protein>
    <submittedName>
        <fullName evidence="1">Uncharacterized protein</fullName>
    </submittedName>
</protein>
<evidence type="ECO:0000313" key="2">
    <source>
        <dbReference type="Proteomes" id="UP000285326"/>
    </source>
</evidence>
<proteinExistence type="predicted"/>
<sequence>MEGVISNFLTTSGYNTAPCGIQQHECPFRLLDATIINTRLRKKVILDKGAVQADQESEKTLISDLLASTLSLESQEIPDVRGFMMQKADGNLTTFRTFAIFKFGVAGIWRTVHAYIRPKPKSGEDTVSLLLGLPWLFSVKANINIYENCITIGDSISCSKDRKRQIIRFAA</sequence>
<dbReference type="Gene3D" id="2.40.70.10">
    <property type="entry name" value="Acid Proteases"/>
    <property type="match status" value="1"/>
</dbReference>
<gene>
    <name evidence="1" type="ORF">GcM1_235090</name>
</gene>
<evidence type="ECO:0000313" key="1">
    <source>
        <dbReference type="EMBL" id="RKF75237.1"/>
    </source>
</evidence>
<reference evidence="1 2" key="1">
    <citation type="journal article" date="2018" name="BMC Genomics">
        <title>Comparative genome analyses reveal sequence features reflecting distinct modes of host-adaptation between dicot and monocot powdery mildew.</title>
        <authorList>
            <person name="Wu Y."/>
            <person name="Ma X."/>
            <person name="Pan Z."/>
            <person name="Kale S.D."/>
            <person name="Song Y."/>
            <person name="King H."/>
            <person name="Zhang Q."/>
            <person name="Presley C."/>
            <person name="Deng X."/>
            <person name="Wei C.I."/>
            <person name="Xiao S."/>
        </authorList>
    </citation>
    <scope>NUCLEOTIDE SEQUENCE [LARGE SCALE GENOMIC DNA]</scope>
    <source>
        <strain evidence="1">UMSG1</strain>
    </source>
</reference>
<comment type="caution">
    <text evidence="1">The sequence shown here is derived from an EMBL/GenBank/DDBJ whole genome shotgun (WGS) entry which is preliminary data.</text>
</comment>
<dbReference type="InterPro" id="IPR021109">
    <property type="entry name" value="Peptidase_aspartic_dom_sf"/>
</dbReference>
<name>A0A420IL27_9PEZI</name>
<organism evidence="1 2">
    <name type="scientific">Golovinomyces cichoracearum</name>
    <dbReference type="NCBI Taxonomy" id="62708"/>
    <lineage>
        <taxon>Eukaryota</taxon>
        <taxon>Fungi</taxon>
        <taxon>Dikarya</taxon>
        <taxon>Ascomycota</taxon>
        <taxon>Pezizomycotina</taxon>
        <taxon>Leotiomycetes</taxon>
        <taxon>Erysiphales</taxon>
        <taxon>Erysiphaceae</taxon>
        <taxon>Golovinomyces</taxon>
    </lineage>
</organism>
<dbReference type="AlphaFoldDB" id="A0A420IL27"/>
<accession>A0A420IL27</accession>
<dbReference type="Proteomes" id="UP000285326">
    <property type="component" value="Unassembled WGS sequence"/>
</dbReference>